<feature type="binding site" evidence="7">
    <location>
        <begin position="270"/>
        <end position="276"/>
    </location>
    <ligand>
        <name>GTP</name>
        <dbReference type="ChEBI" id="CHEBI:37565"/>
    </ligand>
</feature>
<feature type="binding site" evidence="7">
    <location>
        <position position="145"/>
    </location>
    <ligand>
        <name>(6S)-5-formyl-5,6,7,8-tetrahydrofolate</name>
        <dbReference type="ChEBI" id="CHEBI:57457"/>
    </ligand>
</feature>
<evidence type="ECO:0000313" key="10">
    <source>
        <dbReference type="EMBL" id="AFM14418.1"/>
    </source>
</evidence>
<dbReference type="HOGENOM" id="CLU_019624_4_1_12"/>
<dbReference type="GO" id="GO:0005829">
    <property type="term" value="C:cytosol"/>
    <property type="evidence" value="ECO:0007669"/>
    <property type="project" value="TreeGrafter"/>
</dbReference>
<evidence type="ECO:0000313" key="11">
    <source>
        <dbReference type="Proteomes" id="UP000006048"/>
    </source>
</evidence>
<dbReference type="InterPro" id="IPR018948">
    <property type="entry name" value="GTP-bd_TrmE_N"/>
</dbReference>
<comment type="caution">
    <text evidence="7">Lacks conserved residue(s) required for the propagation of feature annotation.</text>
</comment>
<comment type="subcellular location">
    <subcellularLocation>
        <location evidence="7">Cytoplasm</location>
    </subcellularLocation>
</comment>
<evidence type="ECO:0000256" key="6">
    <source>
        <dbReference type="ARBA" id="ARBA00023134"/>
    </source>
</evidence>
<feature type="binding site" evidence="7">
    <location>
        <position position="38"/>
    </location>
    <ligand>
        <name>(6S)-5-formyl-5,6,7,8-tetrahydrofolate</name>
        <dbReference type="ChEBI" id="CHEBI:57457"/>
    </ligand>
</feature>
<dbReference type="Pfam" id="PF01926">
    <property type="entry name" value="MMR_HSR1"/>
    <property type="match status" value="1"/>
</dbReference>
<comment type="cofactor">
    <cofactor evidence="7">
        <name>K(+)</name>
        <dbReference type="ChEBI" id="CHEBI:29103"/>
    </cofactor>
    <text evidence="7">Binds 1 potassium ion per subunit.</text>
</comment>
<sequence length="476" mass="51216">MTQKAPTILSSKATTSTADFICAPATVAGARSAIAVIRGSGAPGTRGSVFTALANIFLTPAGKCAAELTARVAHYGNISDGDEFIDDVLFFRFDGPASFTGEDSFEIHCHGNPLIVRAILTLLYRHGFRSAEPGEFTRRAYLNGKLGLNAAQAVAEVIEARSQLSLKAAHRLSRGTFRSGLLSLRSSLMNLAADLNAELDFIDEDIAFATLDTKLAILSRVEGETQKLADDAQRFDSIRGGVNIAIVGAPNAGKSSLLNRLLGHERSIVSDIAGTTRDYIEAELEIQGVNVRLFDTAGLREDSGDTIEIIGIERTRELIGRAHICLLIADGSIAPTELETLLPAETPARLLVAVNKCDMLHAEWANRRKDSPDNNSVIYISALTGEGFPALMQAFAAITAELAPQDAVPLSVWQVKLLNEIASLMRSASNLLRDRELPELIAHQVTRAIDCMSELTGEISSEDILGRIFSRFCIGK</sequence>
<dbReference type="InterPro" id="IPR027266">
    <property type="entry name" value="TrmE/GcvT-like"/>
</dbReference>
<dbReference type="PROSITE" id="PS51709">
    <property type="entry name" value="G_TRME"/>
    <property type="match status" value="1"/>
</dbReference>
<evidence type="ECO:0000256" key="1">
    <source>
        <dbReference type="ARBA" id="ARBA00011043"/>
    </source>
</evidence>
<feature type="binding site" evidence="7">
    <location>
        <position position="106"/>
    </location>
    <ligand>
        <name>(6S)-5-formyl-5,6,7,8-tetrahydrofolate</name>
        <dbReference type="ChEBI" id="CHEBI:57457"/>
    </ligand>
</feature>
<dbReference type="STRING" id="869212.Turpa_3784"/>
<feature type="binding site" evidence="7">
    <location>
        <position position="476"/>
    </location>
    <ligand>
        <name>(6S)-5-formyl-5,6,7,8-tetrahydrofolate</name>
        <dbReference type="ChEBI" id="CHEBI:57457"/>
    </ligand>
</feature>
<dbReference type="Pfam" id="PF12631">
    <property type="entry name" value="MnmE_helical"/>
    <property type="match status" value="1"/>
</dbReference>
<feature type="binding site" evidence="7">
    <location>
        <begin position="295"/>
        <end position="298"/>
    </location>
    <ligand>
        <name>GTP</name>
        <dbReference type="ChEBI" id="CHEBI:37565"/>
    </ligand>
</feature>
<feature type="binding site" evidence="7">
    <location>
        <position position="255"/>
    </location>
    <ligand>
        <name>Mg(2+)</name>
        <dbReference type="ChEBI" id="CHEBI:18420"/>
    </ligand>
</feature>
<dbReference type="RefSeq" id="WP_014804895.1">
    <property type="nucleotide sequence ID" value="NC_018020.1"/>
</dbReference>
<feature type="binding site" evidence="7">
    <location>
        <position position="270"/>
    </location>
    <ligand>
        <name>K(+)</name>
        <dbReference type="ChEBI" id="CHEBI:29103"/>
    </ligand>
</feature>
<feature type="binding site" evidence="7">
    <location>
        <position position="272"/>
    </location>
    <ligand>
        <name>K(+)</name>
        <dbReference type="ChEBI" id="CHEBI:29103"/>
    </ligand>
</feature>
<dbReference type="InterPro" id="IPR004520">
    <property type="entry name" value="GTPase_MnmE"/>
</dbReference>
<keyword evidence="2 7" id="KW-0819">tRNA processing</keyword>
<dbReference type="InterPro" id="IPR027368">
    <property type="entry name" value="MnmE_dom2"/>
</dbReference>
<keyword evidence="4 7" id="KW-0460">Magnesium</keyword>
<reference evidence="10 11" key="1">
    <citation type="submission" date="2012-06" db="EMBL/GenBank/DDBJ databases">
        <title>The complete chromosome of genome of Turneriella parva DSM 21527.</title>
        <authorList>
            <consortium name="US DOE Joint Genome Institute (JGI-PGF)"/>
            <person name="Lucas S."/>
            <person name="Han J."/>
            <person name="Lapidus A."/>
            <person name="Bruce D."/>
            <person name="Goodwin L."/>
            <person name="Pitluck S."/>
            <person name="Peters L."/>
            <person name="Kyrpides N."/>
            <person name="Mavromatis K."/>
            <person name="Ivanova N."/>
            <person name="Mikhailova N."/>
            <person name="Chertkov O."/>
            <person name="Detter J.C."/>
            <person name="Tapia R."/>
            <person name="Han C."/>
            <person name="Land M."/>
            <person name="Hauser L."/>
            <person name="Markowitz V."/>
            <person name="Cheng J.-F."/>
            <person name="Hugenholtz P."/>
            <person name="Woyke T."/>
            <person name="Wu D."/>
            <person name="Gronow S."/>
            <person name="Wellnitz S."/>
            <person name="Brambilla E."/>
            <person name="Klenk H.-P."/>
            <person name="Eisen J.A."/>
        </authorList>
    </citation>
    <scope>NUCLEOTIDE SEQUENCE [LARGE SCALE GENOMIC DNA]</scope>
    <source>
        <strain evidence="11">ATCC BAA-1111 / DSM 21527 / NCTC 11395 / H</strain>
    </source>
</reference>
<dbReference type="Pfam" id="PF10396">
    <property type="entry name" value="TrmE_N"/>
    <property type="match status" value="1"/>
</dbReference>
<dbReference type="InterPro" id="IPR006073">
    <property type="entry name" value="GTP-bd"/>
</dbReference>
<feature type="binding site" evidence="7">
    <location>
        <position position="251"/>
    </location>
    <ligand>
        <name>K(+)</name>
        <dbReference type="ChEBI" id="CHEBI:29103"/>
    </ligand>
</feature>
<dbReference type="SUPFAM" id="SSF52540">
    <property type="entry name" value="P-loop containing nucleoside triphosphate hydrolases"/>
    <property type="match status" value="1"/>
</dbReference>
<dbReference type="Gene3D" id="3.30.1360.120">
    <property type="entry name" value="Probable tRNA modification gtpase trme, domain 1"/>
    <property type="match status" value="1"/>
</dbReference>
<dbReference type="EC" id="3.6.-.-" evidence="7"/>
<evidence type="ECO:0000256" key="7">
    <source>
        <dbReference type="HAMAP-Rule" id="MF_00379"/>
    </source>
</evidence>
<keyword evidence="11" id="KW-1185">Reference proteome</keyword>
<keyword evidence="7" id="KW-0378">Hydrolase</keyword>
<dbReference type="GO" id="GO:0046872">
    <property type="term" value="F:metal ion binding"/>
    <property type="evidence" value="ECO:0007669"/>
    <property type="project" value="UniProtKB-KW"/>
</dbReference>
<dbReference type="Gene3D" id="1.20.120.430">
    <property type="entry name" value="tRNA modification GTPase MnmE domain 2"/>
    <property type="match status" value="1"/>
</dbReference>
<dbReference type="Proteomes" id="UP000006048">
    <property type="component" value="Chromosome"/>
</dbReference>
<comment type="similarity">
    <text evidence="1 7 8">Belongs to the TRAFAC class TrmE-Era-EngA-EngB-Septin-like GTPase superfamily. TrmE GTPase family.</text>
</comment>
<evidence type="ECO:0000256" key="3">
    <source>
        <dbReference type="ARBA" id="ARBA00022741"/>
    </source>
</evidence>
<dbReference type="CDD" id="cd14858">
    <property type="entry name" value="TrmE_N"/>
    <property type="match status" value="1"/>
</dbReference>
<keyword evidence="6 7" id="KW-0342">GTP-binding</keyword>
<feature type="domain" description="TrmE-type G" evidence="9">
    <location>
        <begin position="241"/>
        <end position="400"/>
    </location>
</feature>
<dbReference type="HAMAP" id="MF_00379">
    <property type="entry name" value="GTPase_MnmE"/>
    <property type="match status" value="1"/>
</dbReference>
<comment type="function">
    <text evidence="7">Exhibits a very high intrinsic GTPase hydrolysis rate. Involved in the addition of a carboxymethylaminomethyl (cmnm) group at the wobble position (U34) of certain tRNAs, forming tRNA-cmnm(5)s(2)U34.</text>
</comment>
<gene>
    <name evidence="7" type="primary">mnmE</name>
    <name evidence="7" type="synonym">trmE</name>
    <name evidence="10" type="ordered locus">Turpa_3784</name>
</gene>
<dbReference type="CDD" id="cd04164">
    <property type="entry name" value="trmE"/>
    <property type="match status" value="1"/>
</dbReference>
<evidence type="ECO:0000256" key="2">
    <source>
        <dbReference type="ARBA" id="ARBA00022694"/>
    </source>
</evidence>
<feature type="binding site" evidence="7">
    <location>
        <position position="276"/>
    </location>
    <ligand>
        <name>Mg(2+)</name>
        <dbReference type="ChEBI" id="CHEBI:18420"/>
    </ligand>
</feature>
<dbReference type="KEGG" id="tpx:Turpa_3784"/>
<feature type="binding site" evidence="7">
    <location>
        <position position="275"/>
    </location>
    <ligand>
        <name>K(+)</name>
        <dbReference type="ChEBI" id="CHEBI:29103"/>
    </ligand>
</feature>
<feature type="binding site" evidence="7">
    <location>
        <begin position="251"/>
        <end position="256"/>
    </location>
    <ligand>
        <name>GTP</name>
        <dbReference type="ChEBI" id="CHEBI:37565"/>
    </ligand>
</feature>
<keyword evidence="7" id="KW-0479">Metal-binding</keyword>
<dbReference type="PATRIC" id="fig|869212.3.peg.3812"/>
<dbReference type="InterPro" id="IPR027417">
    <property type="entry name" value="P-loop_NTPase"/>
</dbReference>
<dbReference type="NCBIfam" id="TIGR00231">
    <property type="entry name" value="small_GTP"/>
    <property type="match status" value="1"/>
</dbReference>
<dbReference type="OrthoDB" id="9805918at2"/>
<keyword evidence="7" id="KW-0963">Cytoplasm</keyword>
<dbReference type="EMBL" id="CP002959">
    <property type="protein sequence ID" value="AFM14418.1"/>
    <property type="molecule type" value="Genomic_DNA"/>
</dbReference>
<evidence type="ECO:0000259" key="9">
    <source>
        <dbReference type="PROSITE" id="PS51709"/>
    </source>
</evidence>
<keyword evidence="3 7" id="KW-0547">Nucleotide-binding</keyword>
<dbReference type="AlphaFoldDB" id="I4BAW1"/>
<evidence type="ECO:0000256" key="4">
    <source>
        <dbReference type="ARBA" id="ARBA00022842"/>
    </source>
</evidence>
<dbReference type="GO" id="GO:0002098">
    <property type="term" value="P:tRNA wobble uridine modification"/>
    <property type="evidence" value="ECO:0007669"/>
    <property type="project" value="TreeGrafter"/>
</dbReference>
<dbReference type="InterPro" id="IPR005225">
    <property type="entry name" value="Small_GTP-bd"/>
</dbReference>
<dbReference type="InterPro" id="IPR031168">
    <property type="entry name" value="G_TrmE"/>
</dbReference>
<keyword evidence="5 7" id="KW-0630">Potassium</keyword>
<proteinExistence type="inferred from homology"/>
<dbReference type="Gene3D" id="3.40.50.300">
    <property type="entry name" value="P-loop containing nucleotide triphosphate hydrolases"/>
    <property type="match status" value="1"/>
</dbReference>
<evidence type="ECO:0000256" key="8">
    <source>
        <dbReference type="RuleBase" id="RU003313"/>
    </source>
</evidence>
<dbReference type="GO" id="GO:0003924">
    <property type="term" value="F:GTPase activity"/>
    <property type="evidence" value="ECO:0007669"/>
    <property type="project" value="UniProtKB-UniRule"/>
</dbReference>
<dbReference type="PANTHER" id="PTHR42714:SF2">
    <property type="entry name" value="TRNA MODIFICATION GTPASE GTPBP3, MITOCHONDRIAL"/>
    <property type="match status" value="1"/>
</dbReference>
<protein>
    <recommendedName>
        <fullName evidence="7">tRNA modification GTPase MnmE</fullName>
        <ecNumber evidence="7">3.6.-.-</ecNumber>
    </recommendedName>
</protein>
<organism evidence="10 11">
    <name type="scientific">Turneriella parva (strain ATCC BAA-1111 / DSM 21527 / NCTC 11395 / H)</name>
    <name type="common">Leptospira parva</name>
    <dbReference type="NCBI Taxonomy" id="869212"/>
    <lineage>
        <taxon>Bacteria</taxon>
        <taxon>Pseudomonadati</taxon>
        <taxon>Spirochaetota</taxon>
        <taxon>Spirochaetia</taxon>
        <taxon>Leptospirales</taxon>
        <taxon>Leptospiraceae</taxon>
        <taxon>Turneriella</taxon>
    </lineage>
</organism>
<dbReference type="GO" id="GO:0005525">
    <property type="term" value="F:GTP binding"/>
    <property type="evidence" value="ECO:0007669"/>
    <property type="project" value="UniProtKB-UniRule"/>
</dbReference>
<name>I4BAW1_TURPD</name>
<accession>I4BAW1</accession>
<dbReference type="GO" id="GO:0030488">
    <property type="term" value="P:tRNA methylation"/>
    <property type="evidence" value="ECO:0007669"/>
    <property type="project" value="TreeGrafter"/>
</dbReference>
<dbReference type="PANTHER" id="PTHR42714">
    <property type="entry name" value="TRNA MODIFICATION GTPASE GTPBP3"/>
    <property type="match status" value="1"/>
</dbReference>
<evidence type="ECO:0000256" key="5">
    <source>
        <dbReference type="ARBA" id="ARBA00022958"/>
    </source>
</evidence>
<dbReference type="InterPro" id="IPR025867">
    <property type="entry name" value="MnmE_helical"/>
</dbReference>
<dbReference type="NCBIfam" id="TIGR00450">
    <property type="entry name" value="mnmE_trmE_thdF"/>
    <property type="match status" value="1"/>
</dbReference>
<comment type="subunit">
    <text evidence="7">Homodimer. Heterotetramer of two MnmE and two MnmG subunits.</text>
</comment>